<evidence type="ECO:0000256" key="1">
    <source>
        <dbReference type="SAM" id="MobiDB-lite"/>
    </source>
</evidence>
<protein>
    <recommendedName>
        <fullName evidence="4">Transposase</fullName>
    </recommendedName>
</protein>
<organism evidence="2 3">
    <name type="scientific">Rhodoferax lithotrophicus</name>
    <dbReference type="NCBI Taxonomy" id="2798804"/>
    <lineage>
        <taxon>Bacteria</taxon>
        <taxon>Pseudomonadati</taxon>
        <taxon>Pseudomonadota</taxon>
        <taxon>Betaproteobacteria</taxon>
        <taxon>Burkholderiales</taxon>
        <taxon>Comamonadaceae</taxon>
        <taxon>Rhodoferax</taxon>
    </lineage>
</organism>
<evidence type="ECO:0000313" key="3">
    <source>
        <dbReference type="Proteomes" id="UP000824366"/>
    </source>
</evidence>
<feature type="compositionally biased region" description="Polar residues" evidence="1">
    <location>
        <begin position="16"/>
        <end position="40"/>
    </location>
</feature>
<evidence type="ECO:0000313" key="2">
    <source>
        <dbReference type="EMBL" id="BCO25789.1"/>
    </source>
</evidence>
<keyword evidence="3" id="KW-1185">Reference proteome</keyword>
<name>A0ABN6D4S1_9BURK</name>
<proteinExistence type="predicted"/>
<evidence type="ECO:0008006" key="4">
    <source>
        <dbReference type="Google" id="ProtNLM"/>
    </source>
</evidence>
<dbReference type="EMBL" id="AP024238">
    <property type="protein sequence ID" value="BCO25789.1"/>
    <property type="molecule type" value="Genomic_DNA"/>
</dbReference>
<feature type="region of interest" description="Disordered" evidence="1">
    <location>
        <begin position="1"/>
        <end position="40"/>
    </location>
</feature>
<dbReference type="Proteomes" id="UP000824366">
    <property type="component" value="Chromosome"/>
</dbReference>
<reference evidence="2 3" key="1">
    <citation type="journal article" date="2021" name="Microbiol. Spectr.">
        <title>A Single Bacterium Capable of Oxidation and Reduction of Iron at Circumneutral pH.</title>
        <authorList>
            <person name="Kato S."/>
            <person name="Ohkuma M."/>
        </authorList>
    </citation>
    <scope>NUCLEOTIDE SEQUENCE [LARGE SCALE GENOMIC DNA]</scope>
    <source>
        <strain evidence="2 3">MIZ03</strain>
    </source>
</reference>
<gene>
    <name evidence="2" type="ORF">MIZ03_0668</name>
</gene>
<sequence>MKAVRKGGLKTIRDQLPSSMHDSQQGKSTMNWRDFNFAQT</sequence>
<accession>A0ABN6D4S1</accession>